<accession>A0A316C1G0</accession>
<dbReference type="OrthoDB" id="122936at2"/>
<dbReference type="GO" id="GO:0046872">
    <property type="term" value="F:metal ion binding"/>
    <property type="evidence" value="ECO:0007669"/>
    <property type="project" value="UniProtKB-KW"/>
</dbReference>
<dbReference type="InterPro" id="IPR011051">
    <property type="entry name" value="RmlC_Cupin_sf"/>
</dbReference>
<name>A0A316C1G0_PSESE</name>
<dbReference type="EMBL" id="QGGG01000009">
    <property type="protein sequence ID" value="PWJ82293.1"/>
    <property type="molecule type" value="Genomic_DNA"/>
</dbReference>
<feature type="region of interest" description="Disordered" evidence="2">
    <location>
        <begin position="1"/>
        <end position="22"/>
    </location>
</feature>
<evidence type="ECO:0000313" key="5">
    <source>
        <dbReference type="Proteomes" id="UP000245396"/>
    </source>
</evidence>
<gene>
    <name evidence="4" type="ORF">C7441_10961</name>
</gene>
<evidence type="ECO:0000256" key="2">
    <source>
        <dbReference type="SAM" id="MobiDB-lite"/>
    </source>
</evidence>
<dbReference type="SUPFAM" id="SSF51182">
    <property type="entry name" value="RmlC-like cupins"/>
    <property type="match status" value="1"/>
</dbReference>
<dbReference type="Gene3D" id="2.60.120.10">
    <property type="entry name" value="Jelly Rolls"/>
    <property type="match status" value="1"/>
</dbReference>
<protein>
    <recommendedName>
        <fullName evidence="3">Cupin type-2 domain-containing protein</fullName>
    </recommendedName>
</protein>
<dbReference type="InterPro" id="IPR051610">
    <property type="entry name" value="GPI/OXD"/>
</dbReference>
<evidence type="ECO:0000256" key="1">
    <source>
        <dbReference type="ARBA" id="ARBA00022723"/>
    </source>
</evidence>
<dbReference type="InterPro" id="IPR013096">
    <property type="entry name" value="Cupin_2"/>
</dbReference>
<dbReference type="InterPro" id="IPR014710">
    <property type="entry name" value="RmlC-like_jellyroll"/>
</dbReference>
<organism evidence="4 5">
    <name type="scientific">Pseudaminobacter salicylatoxidans</name>
    <dbReference type="NCBI Taxonomy" id="93369"/>
    <lineage>
        <taxon>Bacteria</taxon>
        <taxon>Pseudomonadati</taxon>
        <taxon>Pseudomonadota</taxon>
        <taxon>Alphaproteobacteria</taxon>
        <taxon>Hyphomicrobiales</taxon>
        <taxon>Phyllobacteriaceae</taxon>
        <taxon>Pseudaminobacter</taxon>
    </lineage>
</organism>
<dbReference type="RefSeq" id="WP_109613311.1">
    <property type="nucleotide sequence ID" value="NZ_QGGG01000009.1"/>
</dbReference>
<comment type="caution">
    <text evidence="4">The sequence shown here is derived from an EMBL/GenBank/DDBJ whole genome shotgun (WGS) entry which is preliminary data.</text>
</comment>
<dbReference type="Proteomes" id="UP000245396">
    <property type="component" value="Unassembled WGS sequence"/>
</dbReference>
<sequence length="111" mass="12117">MVTILRHREPKPGESRTMRYEGRETGGPVSLFLVDAAPGQGAGLHVHPYPETWVVKRGEAEFIVGDETARAAPGDIVIAPAGVPHRFTNVGEDRLELVCIHPSDRILQTLV</sequence>
<feature type="domain" description="Cupin type-2" evidence="3">
    <location>
        <begin position="33"/>
        <end position="100"/>
    </location>
</feature>
<dbReference type="PANTHER" id="PTHR35848:SF6">
    <property type="entry name" value="CUPIN TYPE-2 DOMAIN-CONTAINING PROTEIN"/>
    <property type="match status" value="1"/>
</dbReference>
<evidence type="ECO:0000313" key="4">
    <source>
        <dbReference type="EMBL" id="PWJ82293.1"/>
    </source>
</evidence>
<keyword evidence="5" id="KW-1185">Reference proteome</keyword>
<proteinExistence type="predicted"/>
<dbReference type="AlphaFoldDB" id="A0A316C1G0"/>
<evidence type="ECO:0000259" key="3">
    <source>
        <dbReference type="Pfam" id="PF07883"/>
    </source>
</evidence>
<keyword evidence="1" id="KW-0479">Metal-binding</keyword>
<reference evidence="4 5" key="1">
    <citation type="submission" date="2018-05" db="EMBL/GenBank/DDBJ databases">
        <title>Genomic Encyclopedia of Type Strains, Phase IV (KMG-IV): sequencing the most valuable type-strain genomes for metagenomic binning, comparative biology and taxonomic classification.</title>
        <authorList>
            <person name="Goeker M."/>
        </authorList>
    </citation>
    <scope>NUCLEOTIDE SEQUENCE [LARGE SCALE GENOMIC DNA]</scope>
    <source>
        <strain evidence="4 5">DSM 6986</strain>
    </source>
</reference>
<dbReference type="PANTHER" id="PTHR35848">
    <property type="entry name" value="OXALATE-BINDING PROTEIN"/>
    <property type="match status" value="1"/>
</dbReference>
<dbReference type="Pfam" id="PF07883">
    <property type="entry name" value="Cupin_2"/>
    <property type="match status" value="1"/>
</dbReference>